<evidence type="ECO:0000256" key="1">
    <source>
        <dbReference type="ARBA" id="ARBA00004141"/>
    </source>
</evidence>
<feature type="transmembrane region" description="Helical" evidence="6">
    <location>
        <begin position="215"/>
        <end position="237"/>
    </location>
</feature>
<feature type="transmembrane region" description="Helical" evidence="6">
    <location>
        <begin position="148"/>
        <end position="170"/>
    </location>
</feature>
<name>A0A8H7S0C8_9FUNG</name>
<evidence type="ECO:0000313" key="9">
    <source>
        <dbReference type="Proteomes" id="UP000646827"/>
    </source>
</evidence>
<dbReference type="GO" id="GO:0016020">
    <property type="term" value="C:membrane"/>
    <property type="evidence" value="ECO:0007669"/>
    <property type="project" value="UniProtKB-SubCell"/>
</dbReference>
<dbReference type="EMBL" id="JAEPRB010000144">
    <property type="protein sequence ID" value="KAG2220339.1"/>
    <property type="molecule type" value="Genomic_DNA"/>
</dbReference>
<dbReference type="Pfam" id="PF07690">
    <property type="entry name" value="MFS_1"/>
    <property type="match status" value="1"/>
</dbReference>
<feature type="transmembrane region" description="Helical" evidence="6">
    <location>
        <begin position="123"/>
        <end position="142"/>
    </location>
</feature>
<protein>
    <recommendedName>
        <fullName evidence="7">Major facilitator superfamily (MFS) profile domain-containing protein</fullName>
    </recommendedName>
</protein>
<keyword evidence="4 6" id="KW-1133">Transmembrane helix</keyword>
<dbReference type="Proteomes" id="UP000646827">
    <property type="component" value="Unassembled WGS sequence"/>
</dbReference>
<dbReference type="Gene3D" id="1.20.1250.20">
    <property type="entry name" value="MFS general substrate transporter like domains"/>
    <property type="match status" value="2"/>
</dbReference>
<feature type="transmembrane region" description="Helical" evidence="6">
    <location>
        <begin position="443"/>
        <end position="464"/>
    </location>
</feature>
<dbReference type="OrthoDB" id="2985014at2759"/>
<feature type="transmembrane region" description="Helical" evidence="6">
    <location>
        <begin position="56"/>
        <end position="74"/>
    </location>
</feature>
<feature type="transmembrane region" description="Helical" evidence="6">
    <location>
        <begin position="94"/>
        <end position="111"/>
    </location>
</feature>
<dbReference type="SUPFAM" id="SSF103473">
    <property type="entry name" value="MFS general substrate transporter"/>
    <property type="match status" value="1"/>
</dbReference>
<sequence length="500" mass="55635">MTTNSPSVVSEKVFDEKIEQLSGDIESTRGSSNDDSFVAPSPEEWRKLLWRLDLRIIPYVGILYLCSFLDRVNIGNAKVAGLTEHIDITDYEYNWALSIFFIGYIIFEVPSNLMLKFIGPSKWISIVMMAWGVTMAAMAAVHNGAGLLASRFFLGVTEAGLFPGVIFYLTLWYTRKEQATRLALFFGCSTLAGAFGGVLAYGIMQMEGIRGLHGWQWIFILEAIPTLFFACTTYFVLPDFPETKSKFLNEREREILVHRLKVDAGPSTETHFSMKQFWAAFLDWKVYMHSTIYICCVAPLYSLSMFMPTIIQGMGFQSLQAQAMSAPPYAFACVATVLTAMHGDRHSERGLHLAIPGLLGVVGYILLITLTDKGMVAMYIAACITTIGVFSQIPAMLSWFSCNIGGHTKRGVATAIIVSLGNIGGAVGGQIYRTQDGPYYARGHEICAGLLAAAVVLSCIYKYILHRINKARDNLTEEEYKKACEGEDLCDNHPDFRYYT</sequence>
<dbReference type="PANTHER" id="PTHR43791">
    <property type="entry name" value="PERMEASE-RELATED"/>
    <property type="match status" value="1"/>
</dbReference>
<dbReference type="CDD" id="cd17327">
    <property type="entry name" value="MFS_FEN2_like"/>
    <property type="match status" value="1"/>
</dbReference>
<dbReference type="FunFam" id="1.20.1250.20:FF:000013">
    <property type="entry name" value="MFS general substrate transporter"/>
    <property type="match status" value="1"/>
</dbReference>
<comment type="caution">
    <text evidence="8">The sequence shown here is derived from an EMBL/GenBank/DDBJ whole genome shotgun (WGS) entry which is preliminary data.</text>
</comment>
<feature type="transmembrane region" description="Helical" evidence="6">
    <location>
        <begin position="353"/>
        <end position="370"/>
    </location>
</feature>
<keyword evidence="3 6" id="KW-0812">Transmembrane</keyword>
<reference evidence="8 9" key="1">
    <citation type="submission" date="2020-12" db="EMBL/GenBank/DDBJ databases">
        <title>Metabolic potential, ecology and presence of endohyphal bacteria is reflected in genomic diversity of Mucoromycotina.</title>
        <authorList>
            <person name="Muszewska A."/>
            <person name="Okrasinska A."/>
            <person name="Steczkiewicz K."/>
            <person name="Drgas O."/>
            <person name="Orlowska M."/>
            <person name="Perlinska-Lenart U."/>
            <person name="Aleksandrzak-Piekarczyk T."/>
            <person name="Szatraj K."/>
            <person name="Zielenkiewicz U."/>
            <person name="Pilsyk S."/>
            <person name="Malc E."/>
            <person name="Mieczkowski P."/>
            <person name="Kruszewska J.S."/>
            <person name="Biernat P."/>
            <person name="Pawlowska J."/>
        </authorList>
    </citation>
    <scope>NUCLEOTIDE SEQUENCE [LARGE SCALE GENOMIC DNA]</scope>
    <source>
        <strain evidence="8 9">CBS 142.35</strain>
    </source>
</reference>
<dbReference type="InterPro" id="IPR036259">
    <property type="entry name" value="MFS_trans_sf"/>
</dbReference>
<feature type="domain" description="Major facilitator superfamily (MFS) profile" evidence="7">
    <location>
        <begin position="56"/>
        <end position="470"/>
    </location>
</feature>
<feature type="transmembrane region" description="Helical" evidence="6">
    <location>
        <begin position="182"/>
        <end position="203"/>
    </location>
</feature>
<dbReference type="GO" id="GO:0022857">
    <property type="term" value="F:transmembrane transporter activity"/>
    <property type="evidence" value="ECO:0007669"/>
    <property type="project" value="InterPro"/>
</dbReference>
<keyword evidence="2" id="KW-0813">Transport</keyword>
<keyword evidence="9" id="KW-1185">Reference proteome</keyword>
<keyword evidence="5 6" id="KW-0472">Membrane</keyword>
<evidence type="ECO:0000256" key="6">
    <source>
        <dbReference type="SAM" id="Phobius"/>
    </source>
</evidence>
<feature type="transmembrane region" description="Helical" evidence="6">
    <location>
        <begin position="323"/>
        <end position="341"/>
    </location>
</feature>
<evidence type="ECO:0000256" key="4">
    <source>
        <dbReference type="ARBA" id="ARBA00022989"/>
    </source>
</evidence>
<organism evidence="8 9">
    <name type="scientific">Circinella minor</name>
    <dbReference type="NCBI Taxonomy" id="1195481"/>
    <lineage>
        <taxon>Eukaryota</taxon>
        <taxon>Fungi</taxon>
        <taxon>Fungi incertae sedis</taxon>
        <taxon>Mucoromycota</taxon>
        <taxon>Mucoromycotina</taxon>
        <taxon>Mucoromycetes</taxon>
        <taxon>Mucorales</taxon>
        <taxon>Lichtheimiaceae</taxon>
        <taxon>Circinella</taxon>
    </lineage>
</organism>
<feature type="transmembrane region" description="Helical" evidence="6">
    <location>
        <begin position="376"/>
        <end position="400"/>
    </location>
</feature>
<dbReference type="InterPro" id="IPR020846">
    <property type="entry name" value="MFS_dom"/>
</dbReference>
<dbReference type="InterPro" id="IPR011701">
    <property type="entry name" value="MFS"/>
</dbReference>
<dbReference type="FunFam" id="1.20.1250.20:FF:000034">
    <property type="entry name" value="MFS general substrate transporter"/>
    <property type="match status" value="1"/>
</dbReference>
<feature type="transmembrane region" description="Helical" evidence="6">
    <location>
        <begin position="412"/>
        <end position="431"/>
    </location>
</feature>
<evidence type="ECO:0000256" key="5">
    <source>
        <dbReference type="ARBA" id="ARBA00023136"/>
    </source>
</evidence>
<gene>
    <name evidence="8" type="ORF">INT45_004024</name>
</gene>
<dbReference type="AlphaFoldDB" id="A0A8H7S0C8"/>
<evidence type="ECO:0000256" key="2">
    <source>
        <dbReference type="ARBA" id="ARBA00022448"/>
    </source>
</evidence>
<dbReference type="PANTHER" id="PTHR43791:SF19">
    <property type="entry name" value="TRANSPORTER, PUTATIVE (AFU_ORTHOLOGUE AFUA_1G01812)-RELATED"/>
    <property type="match status" value="1"/>
</dbReference>
<evidence type="ECO:0000313" key="8">
    <source>
        <dbReference type="EMBL" id="KAG2220339.1"/>
    </source>
</evidence>
<dbReference type="PROSITE" id="PS50850">
    <property type="entry name" value="MFS"/>
    <property type="match status" value="1"/>
</dbReference>
<evidence type="ECO:0000256" key="3">
    <source>
        <dbReference type="ARBA" id="ARBA00022692"/>
    </source>
</evidence>
<feature type="transmembrane region" description="Helical" evidence="6">
    <location>
        <begin position="291"/>
        <end position="311"/>
    </location>
</feature>
<evidence type="ECO:0000259" key="7">
    <source>
        <dbReference type="PROSITE" id="PS50850"/>
    </source>
</evidence>
<accession>A0A8H7S0C8</accession>
<comment type="subcellular location">
    <subcellularLocation>
        <location evidence="1">Membrane</location>
        <topology evidence="1">Multi-pass membrane protein</topology>
    </subcellularLocation>
</comment>
<proteinExistence type="predicted"/>